<dbReference type="Gene3D" id="1.10.260.40">
    <property type="entry name" value="lambda repressor-like DNA-binding domains"/>
    <property type="match status" value="1"/>
</dbReference>
<keyword evidence="1" id="KW-0805">Transcription regulation</keyword>
<keyword evidence="2" id="KW-0238">DNA-binding</keyword>
<dbReference type="InterPro" id="IPR010982">
    <property type="entry name" value="Lambda_DNA-bd_dom_sf"/>
</dbReference>
<reference evidence="5 6" key="1">
    <citation type="submission" date="2019-11" db="EMBL/GenBank/DDBJ databases">
        <authorList>
            <person name="Criscuolo A."/>
        </authorList>
    </citation>
    <scope>NUCLEOTIDE SEQUENCE [LARGE SCALE GENOMIC DNA]</scope>
    <source>
        <strain evidence="5">CIP111667</strain>
    </source>
</reference>
<dbReference type="RefSeq" id="WP_156741873.1">
    <property type="nucleotide sequence ID" value="NZ_CACRYJ010000046.1"/>
</dbReference>
<dbReference type="CDD" id="cd01392">
    <property type="entry name" value="HTH_LacI"/>
    <property type="match status" value="1"/>
</dbReference>
<name>A0A7M4DM20_9MICO</name>
<dbReference type="EMBL" id="CACRYJ010000046">
    <property type="protein sequence ID" value="VZO38352.1"/>
    <property type="molecule type" value="Genomic_DNA"/>
</dbReference>
<keyword evidence="6" id="KW-1185">Reference proteome</keyword>
<dbReference type="CDD" id="cd06267">
    <property type="entry name" value="PBP1_LacI_sugar_binding-like"/>
    <property type="match status" value="1"/>
</dbReference>
<evidence type="ECO:0000256" key="3">
    <source>
        <dbReference type="ARBA" id="ARBA00023163"/>
    </source>
</evidence>
<dbReference type="InterPro" id="IPR028082">
    <property type="entry name" value="Peripla_BP_I"/>
</dbReference>
<protein>
    <submittedName>
        <fullName evidence="5">Ribose operon repressor</fullName>
    </submittedName>
</protein>
<accession>A0A7M4DM20</accession>
<keyword evidence="3" id="KW-0804">Transcription</keyword>
<dbReference type="Pfam" id="PF00356">
    <property type="entry name" value="LacI"/>
    <property type="match status" value="1"/>
</dbReference>
<dbReference type="AlphaFoldDB" id="A0A7M4DM20"/>
<feature type="domain" description="HTH lacI-type" evidence="4">
    <location>
        <begin position="8"/>
        <end position="62"/>
    </location>
</feature>
<dbReference type="PANTHER" id="PTHR30146">
    <property type="entry name" value="LACI-RELATED TRANSCRIPTIONAL REPRESSOR"/>
    <property type="match status" value="1"/>
</dbReference>
<gene>
    <name evidence="5" type="primary">rbsR_10</name>
    <name evidence="5" type="ORF">HALOF300_03188</name>
</gene>
<dbReference type="InterPro" id="IPR046335">
    <property type="entry name" value="LacI/GalR-like_sensor"/>
</dbReference>
<dbReference type="PROSITE" id="PS00356">
    <property type="entry name" value="HTH_LACI_1"/>
    <property type="match status" value="1"/>
</dbReference>
<evidence type="ECO:0000313" key="6">
    <source>
        <dbReference type="Proteomes" id="UP000419743"/>
    </source>
</evidence>
<dbReference type="GO" id="GO:0000976">
    <property type="term" value="F:transcription cis-regulatory region binding"/>
    <property type="evidence" value="ECO:0007669"/>
    <property type="project" value="TreeGrafter"/>
</dbReference>
<evidence type="ECO:0000256" key="2">
    <source>
        <dbReference type="ARBA" id="ARBA00023125"/>
    </source>
</evidence>
<dbReference type="GO" id="GO:0003700">
    <property type="term" value="F:DNA-binding transcription factor activity"/>
    <property type="evidence" value="ECO:0007669"/>
    <property type="project" value="TreeGrafter"/>
</dbReference>
<dbReference type="PRINTS" id="PR00036">
    <property type="entry name" value="HTHLACI"/>
</dbReference>
<dbReference type="SMART" id="SM00354">
    <property type="entry name" value="HTH_LACI"/>
    <property type="match status" value="1"/>
</dbReference>
<dbReference type="SUPFAM" id="SSF47413">
    <property type="entry name" value="lambda repressor-like DNA-binding domains"/>
    <property type="match status" value="1"/>
</dbReference>
<dbReference type="Proteomes" id="UP000419743">
    <property type="component" value="Unassembled WGS sequence"/>
</dbReference>
<evidence type="ECO:0000256" key="1">
    <source>
        <dbReference type="ARBA" id="ARBA00023015"/>
    </source>
</evidence>
<dbReference type="Gene3D" id="3.40.50.2300">
    <property type="match status" value="2"/>
</dbReference>
<dbReference type="Pfam" id="PF13377">
    <property type="entry name" value="Peripla_BP_3"/>
    <property type="match status" value="1"/>
</dbReference>
<proteinExistence type="predicted"/>
<organism evidence="5 6">
    <name type="scientific">Occultella aeris</name>
    <dbReference type="NCBI Taxonomy" id="2761496"/>
    <lineage>
        <taxon>Bacteria</taxon>
        <taxon>Bacillati</taxon>
        <taxon>Actinomycetota</taxon>
        <taxon>Actinomycetes</taxon>
        <taxon>Micrococcales</taxon>
        <taxon>Ruaniaceae</taxon>
        <taxon>Occultella</taxon>
    </lineage>
</organism>
<dbReference type="PANTHER" id="PTHR30146:SF109">
    <property type="entry name" value="HTH-TYPE TRANSCRIPTIONAL REGULATOR GALS"/>
    <property type="match status" value="1"/>
</dbReference>
<sequence>MSRRTGVPTLEDVARAAGVSRATASRVVNADERVQDATREAVLAAIRDLGYSPNLAARSLVTRRTDTIAVVVPESDERVFNDPFFAGTLRGVTKALALTELQMVLLIGSPGDGDGRLDRYIRGRHTDGAIIVSHHANDNLWRSVAEVSLPTVFLGRPFAEHPGLTFVDVDNVAAAALATRYLVDSGRKRIGTVAGPADMSAGADRLEGWRSVLTEHDLPADAVELGDFTVAGGGDAMTRLLAGHPDLDAVFVASDLMASGAMDAIRASGRAIPRDIAVVGMDNLELATRTLPPLTTVVNPVDEMATQAVAMLLAQLEGGPILEPVTMPTELVVRESA</sequence>
<dbReference type="SUPFAM" id="SSF53822">
    <property type="entry name" value="Periplasmic binding protein-like I"/>
    <property type="match status" value="1"/>
</dbReference>
<evidence type="ECO:0000259" key="4">
    <source>
        <dbReference type="PROSITE" id="PS50932"/>
    </source>
</evidence>
<evidence type="ECO:0000313" key="5">
    <source>
        <dbReference type="EMBL" id="VZO38352.1"/>
    </source>
</evidence>
<comment type="caution">
    <text evidence="5">The sequence shown here is derived from an EMBL/GenBank/DDBJ whole genome shotgun (WGS) entry which is preliminary data.</text>
</comment>
<dbReference type="InterPro" id="IPR000843">
    <property type="entry name" value="HTH_LacI"/>
</dbReference>
<dbReference type="PROSITE" id="PS50932">
    <property type="entry name" value="HTH_LACI_2"/>
    <property type="match status" value="1"/>
</dbReference>